<evidence type="ECO:0000313" key="5">
    <source>
        <dbReference type="Proteomes" id="UP001177744"/>
    </source>
</evidence>
<comment type="caution">
    <text evidence="4">The sequence shown here is derived from an EMBL/GenBank/DDBJ whole genome shotgun (WGS) entry which is preliminary data.</text>
</comment>
<dbReference type="Proteomes" id="UP001177744">
    <property type="component" value="Unassembled WGS sequence"/>
</dbReference>
<name>A0AA40HB71_CNENI</name>
<organism evidence="4 5">
    <name type="scientific">Cnephaeus nilssonii</name>
    <name type="common">Northern bat</name>
    <name type="synonym">Eptesicus nilssonii</name>
    <dbReference type="NCBI Taxonomy" id="3371016"/>
    <lineage>
        <taxon>Eukaryota</taxon>
        <taxon>Metazoa</taxon>
        <taxon>Chordata</taxon>
        <taxon>Craniata</taxon>
        <taxon>Vertebrata</taxon>
        <taxon>Euteleostomi</taxon>
        <taxon>Mammalia</taxon>
        <taxon>Eutheria</taxon>
        <taxon>Laurasiatheria</taxon>
        <taxon>Chiroptera</taxon>
        <taxon>Yangochiroptera</taxon>
        <taxon>Vespertilionidae</taxon>
        <taxon>Cnephaeus</taxon>
    </lineage>
</organism>
<evidence type="ECO:0000256" key="1">
    <source>
        <dbReference type="ARBA" id="ARBA00004496"/>
    </source>
</evidence>
<accession>A0AA40HB71</accession>
<reference evidence="4" key="1">
    <citation type="submission" date="2023-06" db="EMBL/GenBank/DDBJ databases">
        <title>Reference genome for the Northern bat (Eptesicus nilssonii), a most northern bat species.</title>
        <authorList>
            <person name="Laine V.N."/>
            <person name="Pulliainen A.T."/>
            <person name="Lilley T.M."/>
        </authorList>
    </citation>
    <scope>NUCLEOTIDE SEQUENCE</scope>
    <source>
        <strain evidence="4">BLF_Eptnil</strain>
        <tissue evidence="4">Kidney</tissue>
    </source>
</reference>
<proteinExistence type="predicted"/>
<evidence type="ECO:0000313" key="4">
    <source>
        <dbReference type="EMBL" id="KAK1327963.1"/>
    </source>
</evidence>
<keyword evidence="2" id="KW-0963">Cytoplasm</keyword>
<feature type="domain" description="Abnormal spindle-like microcephaly-associated protein ASH" evidence="3">
    <location>
        <begin position="19"/>
        <end position="88"/>
    </location>
</feature>
<keyword evidence="5" id="KW-1185">Reference proteome</keyword>
<dbReference type="GO" id="GO:0005737">
    <property type="term" value="C:cytoplasm"/>
    <property type="evidence" value="ECO:0007669"/>
    <property type="project" value="UniProtKB-SubCell"/>
</dbReference>
<gene>
    <name evidence="4" type="ORF">QTO34_012385</name>
</gene>
<dbReference type="EMBL" id="JAULJE010000024">
    <property type="protein sequence ID" value="KAK1327963.1"/>
    <property type="molecule type" value="Genomic_DNA"/>
</dbReference>
<dbReference type="AlphaFoldDB" id="A0AA40HB71"/>
<comment type="subcellular location">
    <subcellularLocation>
        <location evidence="1">Cytoplasm</location>
    </subcellularLocation>
</comment>
<dbReference type="Pfam" id="PF15780">
    <property type="entry name" value="ASH"/>
    <property type="match status" value="1"/>
</dbReference>
<evidence type="ECO:0000256" key="2">
    <source>
        <dbReference type="ARBA" id="ARBA00022490"/>
    </source>
</evidence>
<dbReference type="InterPro" id="IPR031549">
    <property type="entry name" value="ASH"/>
</dbReference>
<protein>
    <recommendedName>
        <fullName evidence="3">Abnormal spindle-like microcephaly-associated protein ASH domain-containing protein</fullName>
    </recommendedName>
</protein>
<evidence type="ECO:0000259" key="3">
    <source>
        <dbReference type="Pfam" id="PF15780"/>
    </source>
</evidence>
<sequence>MAARRGCGGAGAGERGPPPVLVLSHFCPRPFVCFGDLRPGAARTLPLAVLNPNAEAAAVTLPRGPAAERGFHVWPRAFELQVGVRAGLAVPPPPRSPRCPAGVGGGLTFDRMLPCLRFSTLFVSWYT</sequence>